<protein>
    <recommendedName>
        <fullName evidence="8 10">Phosphate acyltransferase</fullName>
        <ecNumber evidence="8 10">2.3.1.274</ecNumber>
    </recommendedName>
    <alternativeName>
        <fullName evidence="10">Acyl-ACP phosphotransacylase</fullName>
    </alternativeName>
    <alternativeName>
        <fullName evidence="10">Acyl-[acyl-carrier-protein]--phosphate acyltransferase</fullName>
    </alternativeName>
    <alternativeName>
        <fullName evidence="10">Phosphate-acyl-ACP acyltransferase</fullName>
    </alternativeName>
</protein>
<dbReference type="InterPro" id="IPR012281">
    <property type="entry name" value="Phospholipid_synth_PlsX-like"/>
</dbReference>
<comment type="subcellular location">
    <subcellularLocation>
        <location evidence="10">Cytoplasm</location>
    </subcellularLocation>
    <text evidence="10">Associated with the membrane possibly through PlsY.</text>
</comment>
<dbReference type="GO" id="GO:0008654">
    <property type="term" value="P:phospholipid biosynthetic process"/>
    <property type="evidence" value="ECO:0007669"/>
    <property type="project" value="UniProtKB-KW"/>
</dbReference>
<dbReference type="EC" id="2.3.1.274" evidence="8 10"/>
<dbReference type="Proteomes" id="UP001179858">
    <property type="component" value="Chromosome"/>
</dbReference>
<dbReference type="PIRSF" id="PIRSF002465">
    <property type="entry name" value="Phsphlp_syn_PlsX"/>
    <property type="match status" value="1"/>
</dbReference>
<evidence type="ECO:0000256" key="8">
    <source>
        <dbReference type="ARBA" id="ARBA00024069"/>
    </source>
</evidence>
<dbReference type="GO" id="GO:0043811">
    <property type="term" value="F:phosphate:acyl-[acyl carrier protein] acyltransferase activity"/>
    <property type="evidence" value="ECO:0007669"/>
    <property type="project" value="UniProtKB-UniRule"/>
</dbReference>
<reference evidence="11" key="1">
    <citation type="submission" date="2023-04" db="EMBL/GenBank/DDBJ databases">
        <title>Novel strain of Lactilactobacillus sakei and use thereof.</title>
        <authorList>
            <person name="Kim S.Y."/>
        </authorList>
    </citation>
    <scope>NUCLEOTIDE SEQUENCE</scope>
    <source>
        <strain evidence="11">HUP1</strain>
    </source>
</reference>
<organism evidence="11 12">
    <name type="scientific">Latilactobacillus sakei</name>
    <name type="common">Lactobacillus sakei</name>
    <dbReference type="NCBI Taxonomy" id="1599"/>
    <lineage>
        <taxon>Bacteria</taxon>
        <taxon>Bacillati</taxon>
        <taxon>Bacillota</taxon>
        <taxon>Bacilli</taxon>
        <taxon>Lactobacillales</taxon>
        <taxon>Lactobacillaceae</taxon>
        <taxon>Latilactobacillus</taxon>
    </lineage>
</organism>
<evidence type="ECO:0000256" key="2">
    <source>
        <dbReference type="ARBA" id="ARBA00022490"/>
    </source>
</evidence>
<dbReference type="PANTHER" id="PTHR30100:SF1">
    <property type="entry name" value="PHOSPHATE ACYLTRANSFERASE"/>
    <property type="match status" value="1"/>
</dbReference>
<keyword evidence="5 10" id="KW-0443">Lipid metabolism</keyword>
<dbReference type="GeneID" id="57133554"/>
<dbReference type="RefSeq" id="WP_016264871.1">
    <property type="nucleotide sequence ID" value="NZ_CAKMCP010000001.1"/>
</dbReference>
<name>A0A330LFW2_LATSK</name>
<gene>
    <name evidence="10 11" type="primary">plsX</name>
    <name evidence="11" type="ORF">QBD03_03945</name>
</gene>
<dbReference type="Pfam" id="PF02504">
    <property type="entry name" value="FA_synthesis"/>
    <property type="match status" value="1"/>
</dbReference>
<keyword evidence="11" id="KW-0012">Acyltransferase</keyword>
<keyword evidence="2 10" id="KW-0963">Cytoplasm</keyword>
<dbReference type="InterPro" id="IPR003664">
    <property type="entry name" value="FA_synthesis"/>
</dbReference>
<evidence type="ECO:0000256" key="5">
    <source>
        <dbReference type="ARBA" id="ARBA00023098"/>
    </source>
</evidence>
<dbReference type="AlphaFoldDB" id="A0A330LFW2"/>
<evidence type="ECO:0000256" key="10">
    <source>
        <dbReference type="HAMAP-Rule" id="MF_00019"/>
    </source>
</evidence>
<sequence>MKVAVDAMGGDFAPQSVIEGVLQARSEFTDLDFILYGDQAQIEPLIDDMTRLTIVHTTEKIASDDEPVRAIRRKKQASMVLAAQAVKDGQADALFSLGNTGALLAAGLFIIGRVKGIDRPGLMPTLPSINSDQGFNMLDVGANAEAKPEHLHQYGLMGNFYAKDVRGIENPRIALLNNGTEATKGDELHKATYQLLADDPDLNFVGNVEANDLLKGVADVVVTDGFTGNATLKAIEGTATIVMSQVKHAIMDAGVKEKIGGLLLKGSVGGIREKFDTSIYGGAVLLGLKAPVIKAHGAADARTVYYTVKQIHAMLANQTVQKVIDYFSDQAAQKNSN</sequence>
<dbReference type="GO" id="GO:0005737">
    <property type="term" value="C:cytoplasm"/>
    <property type="evidence" value="ECO:0007669"/>
    <property type="project" value="UniProtKB-SubCell"/>
</dbReference>
<dbReference type="SUPFAM" id="SSF53659">
    <property type="entry name" value="Isocitrate/Isopropylmalate dehydrogenase-like"/>
    <property type="match status" value="1"/>
</dbReference>
<comment type="similarity">
    <text evidence="10">Belongs to the PlsX family.</text>
</comment>
<evidence type="ECO:0000313" key="11">
    <source>
        <dbReference type="EMBL" id="WGI19869.1"/>
    </source>
</evidence>
<dbReference type="GO" id="GO:0006633">
    <property type="term" value="P:fatty acid biosynthetic process"/>
    <property type="evidence" value="ECO:0007669"/>
    <property type="project" value="UniProtKB-UniRule"/>
</dbReference>
<comment type="subunit">
    <text evidence="9 10">Homodimer. Probably interacts with PlsY.</text>
</comment>
<evidence type="ECO:0000256" key="1">
    <source>
        <dbReference type="ARBA" id="ARBA00001232"/>
    </source>
</evidence>
<comment type="catalytic activity">
    <reaction evidence="1 10">
        <text>a fatty acyl-[ACP] + phosphate = an acyl phosphate + holo-[ACP]</text>
        <dbReference type="Rhea" id="RHEA:42292"/>
        <dbReference type="Rhea" id="RHEA-COMP:9685"/>
        <dbReference type="Rhea" id="RHEA-COMP:14125"/>
        <dbReference type="ChEBI" id="CHEBI:43474"/>
        <dbReference type="ChEBI" id="CHEBI:59918"/>
        <dbReference type="ChEBI" id="CHEBI:64479"/>
        <dbReference type="ChEBI" id="CHEBI:138651"/>
        <dbReference type="EC" id="2.3.1.274"/>
    </reaction>
</comment>
<proteinExistence type="inferred from homology"/>
<keyword evidence="4 10" id="KW-0808">Transferase</keyword>
<evidence type="ECO:0000256" key="6">
    <source>
        <dbReference type="ARBA" id="ARBA00023209"/>
    </source>
</evidence>
<accession>A0A330LFW2</accession>
<dbReference type="HAMAP" id="MF_00019">
    <property type="entry name" value="PlsX"/>
    <property type="match status" value="1"/>
</dbReference>
<evidence type="ECO:0000256" key="3">
    <source>
        <dbReference type="ARBA" id="ARBA00022516"/>
    </source>
</evidence>
<evidence type="ECO:0000256" key="4">
    <source>
        <dbReference type="ARBA" id="ARBA00022679"/>
    </source>
</evidence>
<evidence type="ECO:0000313" key="12">
    <source>
        <dbReference type="Proteomes" id="UP001179858"/>
    </source>
</evidence>
<dbReference type="NCBIfam" id="TIGR00182">
    <property type="entry name" value="plsX"/>
    <property type="match status" value="1"/>
</dbReference>
<dbReference type="EMBL" id="CP122959">
    <property type="protein sequence ID" value="WGI19869.1"/>
    <property type="molecule type" value="Genomic_DNA"/>
</dbReference>
<comment type="function">
    <text evidence="10">Catalyzes the reversible formation of acyl-phosphate (acyl-PO(4)) from acyl-[acyl-carrier-protein] (acyl-ACP). This enzyme utilizes acyl-ACP as fatty acyl donor, but not acyl-CoA.</text>
</comment>
<dbReference type="PANTHER" id="PTHR30100">
    <property type="entry name" value="FATTY ACID/PHOSPHOLIPID SYNTHESIS PROTEIN PLSX"/>
    <property type="match status" value="1"/>
</dbReference>
<dbReference type="Gene3D" id="3.40.718.10">
    <property type="entry name" value="Isopropylmalate Dehydrogenase"/>
    <property type="match status" value="1"/>
</dbReference>
<evidence type="ECO:0000256" key="7">
    <source>
        <dbReference type="ARBA" id="ARBA00023264"/>
    </source>
</evidence>
<keyword evidence="3 10" id="KW-0444">Lipid biosynthesis</keyword>
<keyword evidence="6 10" id="KW-0594">Phospholipid biosynthesis</keyword>
<keyword evidence="7 10" id="KW-1208">Phospholipid metabolism</keyword>
<comment type="pathway">
    <text evidence="10">Lipid metabolism; phospholipid metabolism.</text>
</comment>
<evidence type="ECO:0000256" key="9">
    <source>
        <dbReference type="ARBA" id="ARBA00046608"/>
    </source>
</evidence>